<gene>
    <name evidence="2" type="ORF">Q3982_09535</name>
</gene>
<organism evidence="2 3">
    <name type="scientific">Phoenicibacter congonensis</name>
    <dbReference type="NCBI Taxonomy" id="1944646"/>
    <lineage>
        <taxon>Bacteria</taxon>
        <taxon>Bacillati</taxon>
        <taxon>Actinomycetota</taxon>
        <taxon>Coriobacteriia</taxon>
        <taxon>Eggerthellales</taxon>
        <taxon>Eggerthellaceae</taxon>
        <taxon>Phoenicibacter</taxon>
    </lineage>
</organism>
<feature type="transmembrane region" description="Helical" evidence="1">
    <location>
        <begin position="32"/>
        <end position="65"/>
    </location>
</feature>
<feature type="transmembrane region" description="Helical" evidence="1">
    <location>
        <begin position="102"/>
        <end position="119"/>
    </location>
</feature>
<feature type="transmembrane region" description="Helical" evidence="1">
    <location>
        <begin position="7"/>
        <end position="26"/>
    </location>
</feature>
<name>A0AA43RJE0_9ACTN</name>
<feature type="transmembrane region" description="Helical" evidence="1">
    <location>
        <begin position="139"/>
        <end position="158"/>
    </location>
</feature>
<dbReference type="AlphaFoldDB" id="A0AA43RJE0"/>
<keyword evidence="1" id="KW-1133">Transmembrane helix</keyword>
<proteinExistence type="predicted"/>
<dbReference type="EMBL" id="JAUMVS010000364">
    <property type="protein sequence ID" value="MDO4842904.1"/>
    <property type="molecule type" value="Genomic_DNA"/>
</dbReference>
<dbReference type="Proteomes" id="UP001168575">
    <property type="component" value="Unassembled WGS sequence"/>
</dbReference>
<protein>
    <submittedName>
        <fullName evidence="2">Uncharacterized protein</fullName>
    </submittedName>
</protein>
<evidence type="ECO:0000313" key="2">
    <source>
        <dbReference type="EMBL" id="MDO4842904.1"/>
    </source>
</evidence>
<evidence type="ECO:0000256" key="1">
    <source>
        <dbReference type="SAM" id="Phobius"/>
    </source>
</evidence>
<accession>A0AA43RJE0</accession>
<keyword evidence="1" id="KW-0812">Transmembrane</keyword>
<reference evidence="2" key="1">
    <citation type="submission" date="2023-07" db="EMBL/GenBank/DDBJ databases">
        <title>Between Cages and Wild: Unraveling the Impact of Captivity on Animal Microbiomes and Antimicrobial Resistance.</title>
        <authorList>
            <person name="Schmartz G.P."/>
            <person name="Rehner J."/>
            <person name="Schuff M.J."/>
            <person name="Becker S.L."/>
            <person name="Kravczyk M."/>
            <person name="Gurevich A."/>
            <person name="Francke R."/>
            <person name="Mueller R."/>
            <person name="Keller V."/>
            <person name="Keller A."/>
        </authorList>
    </citation>
    <scope>NUCLEOTIDE SEQUENCE</scope>
    <source>
        <strain evidence="2">S12M_St_49</strain>
    </source>
</reference>
<sequence length="171" mass="19401">MRKKKNAFMTFIFSFIPGCAEMYWGFMKNGVSLLALFAITAFVSSIFGSGAFMIFALVIYVYAFFHARNMAHMSDEEFAEAEDEYLITEESLKKLGFSGQKYHRILAAALIVCGFWIILDSGTEYLGQILPGIRNSLWGIHDVIPRVFASVILIWIGVRMIRGKKEQDAEE</sequence>
<keyword evidence="3" id="KW-1185">Reference proteome</keyword>
<evidence type="ECO:0000313" key="3">
    <source>
        <dbReference type="Proteomes" id="UP001168575"/>
    </source>
</evidence>
<comment type="caution">
    <text evidence="2">The sequence shown here is derived from an EMBL/GenBank/DDBJ whole genome shotgun (WGS) entry which is preliminary data.</text>
</comment>
<keyword evidence="1" id="KW-0472">Membrane</keyword>